<protein>
    <submittedName>
        <fullName evidence="1">Uncharacterized protein</fullName>
    </submittedName>
</protein>
<comment type="caution">
    <text evidence="1">The sequence shown here is derived from an EMBL/GenBank/DDBJ whole genome shotgun (WGS) entry which is preliminary data.</text>
</comment>
<reference evidence="1" key="1">
    <citation type="submission" date="2022-09" db="EMBL/GenBank/DDBJ databases">
        <title>Fusarium specimens isolated from Avocado Roots.</title>
        <authorList>
            <person name="Stajich J."/>
            <person name="Roper C."/>
            <person name="Heimlech-Rivalta G."/>
        </authorList>
    </citation>
    <scope>NUCLEOTIDE SEQUENCE</scope>
    <source>
        <strain evidence="1">CF00095</strain>
    </source>
</reference>
<dbReference type="EMBL" id="JAOQBH010000014">
    <property type="protein sequence ID" value="KAJ4125398.1"/>
    <property type="molecule type" value="Genomic_DNA"/>
</dbReference>
<dbReference type="Proteomes" id="UP001152024">
    <property type="component" value="Unassembled WGS sequence"/>
</dbReference>
<sequence>MSSTSDDRLTTLPALVLGEIIVQLETKSSIDCFLEAYPSIQWLYSDCEPVILKNIFANLFVDDVEGNIRKDVIAIIEFPIPGKEFRWRVTRPIDLEKWQRPDWPQSPEIGYLQKIHRLLSRIIEFIEDYISKATSEYPPHAYLGLPDLKTGKASFMGSPLETRIISFSILTRSERYRLLRAFVRYELLCEIHNTRENRWRVPEKFRNFNDFGKPNAPDPKALLSVHEYYKGLYGAVFAHCGDAWLPDLPSSLSADAAGKVTNGSSPAPRYLPLEFPDNLFFNAESYFEDLGIGGKRVAAELAGCGLDLLTRVLSCLKGHPKGVEYIKEWLEGFSDDQEYMFEPWIREQYDLRHNKEYSAYKELIMSSRFSNELPESEENTKQMNEYLLGTRSKFRPPQWWKAHKLQLRIYWQRAWGLFDNQRFYPDTTCHFPTIENLVDLQGKDDSYEGEMKRTEERRKRRSKHWQDYLAGVRADEPVCLIYHERPESRFFDAVAPRDLPWIRDEYQYRDY</sequence>
<accession>A0ABQ8R4B8</accession>
<organism evidence="1 2">
    <name type="scientific">Fusarium equiseti</name>
    <name type="common">Fusarium scirpi</name>
    <dbReference type="NCBI Taxonomy" id="61235"/>
    <lineage>
        <taxon>Eukaryota</taxon>
        <taxon>Fungi</taxon>
        <taxon>Dikarya</taxon>
        <taxon>Ascomycota</taxon>
        <taxon>Pezizomycotina</taxon>
        <taxon>Sordariomycetes</taxon>
        <taxon>Hypocreomycetidae</taxon>
        <taxon>Hypocreales</taxon>
        <taxon>Nectriaceae</taxon>
        <taxon>Fusarium</taxon>
        <taxon>Fusarium incarnatum-equiseti species complex</taxon>
    </lineage>
</organism>
<name>A0ABQ8R4B8_FUSEQ</name>
<evidence type="ECO:0000313" key="1">
    <source>
        <dbReference type="EMBL" id="KAJ4125398.1"/>
    </source>
</evidence>
<evidence type="ECO:0000313" key="2">
    <source>
        <dbReference type="Proteomes" id="UP001152024"/>
    </source>
</evidence>
<gene>
    <name evidence="1" type="ORF">NW768_009015</name>
</gene>
<proteinExistence type="predicted"/>
<keyword evidence="2" id="KW-1185">Reference proteome</keyword>